<proteinExistence type="inferred from homology"/>
<dbReference type="AlphaFoldDB" id="A0A1V2IE50"/>
<comment type="caution">
    <text evidence="9">The sequence shown here is derived from an EMBL/GenBank/DDBJ whole genome shotgun (WGS) entry which is preliminary data.</text>
</comment>
<dbReference type="InterPro" id="IPR000515">
    <property type="entry name" value="MetI-like"/>
</dbReference>
<feature type="region of interest" description="Disordered" evidence="7">
    <location>
        <begin position="221"/>
        <end position="246"/>
    </location>
</feature>
<dbReference type="InterPro" id="IPR051204">
    <property type="entry name" value="ABC_transp_perm/SBD"/>
</dbReference>
<evidence type="ECO:0000256" key="3">
    <source>
        <dbReference type="ARBA" id="ARBA00022692"/>
    </source>
</evidence>
<dbReference type="InterPro" id="IPR035906">
    <property type="entry name" value="MetI-like_sf"/>
</dbReference>
<dbReference type="GO" id="GO:0005886">
    <property type="term" value="C:plasma membrane"/>
    <property type="evidence" value="ECO:0007669"/>
    <property type="project" value="UniProtKB-SubCell"/>
</dbReference>
<feature type="compositionally biased region" description="Basic residues" evidence="7">
    <location>
        <begin position="224"/>
        <end position="234"/>
    </location>
</feature>
<feature type="transmembrane region" description="Helical" evidence="6">
    <location>
        <begin position="94"/>
        <end position="113"/>
    </location>
</feature>
<dbReference type="EMBL" id="MOMC01000023">
    <property type="protein sequence ID" value="ONH30726.1"/>
    <property type="molecule type" value="Genomic_DNA"/>
</dbReference>
<protein>
    <submittedName>
        <fullName evidence="9">ABC transporter permease</fullName>
    </submittedName>
</protein>
<name>A0A1V2IE50_9ACTN</name>
<feature type="transmembrane region" description="Helical" evidence="6">
    <location>
        <begin position="65"/>
        <end position="88"/>
    </location>
</feature>
<evidence type="ECO:0000313" key="9">
    <source>
        <dbReference type="EMBL" id="ONH30726.1"/>
    </source>
</evidence>
<gene>
    <name evidence="9" type="ORF">BL253_12435</name>
</gene>
<keyword evidence="2 6" id="KW-0813">Transport</keyword>
<keyword evidence="10" id="KW-1185">Reference proteome</keyword>
<dbReference type="PANTHER" id="PTHR30177:SF33">
    <property type="entry name" value="POSSIBLE OSMOPROTECTANT (GLYCINE BETAINE_CARNITINE_CHOLINE_L-PROLINE) TRANSPORT INTEGRAL MEMBRANE PROTEIN ABC TRANSPORTER PROZ"/>
    <property type="match status" value="1"/>
</dbReference>
<evidence type="ECO:0000313" key="10">
    <source>
        <dbReference type="Proteomes" id="UP000188929"/>
    </source>
</evidence>
<feature type="transmembrane region" description="Helical" evidence="6">
    <location>
        <begin position="31"/>
        <end position="53"/>
    </location>
</feature>
<evidence type="ECO:0000256" key="6">
    <source>
        <dbReference type="RuleBase" id="RU363032"/>
    </source>
</evidence>
<evidence type="ECO:0000256" key="4">
    <source>
        <dbReference type="ARBA" id="ARBA00022989"/>
    </source>
</evidence>
<evidence type="ECO:0000256" key="2">
    <source>
        <dbReference type="ARBA" id="ARBA00022448"/>
    </source>
</evidence>
<sequence>MSTVADAARWLTDGANWSGDGGIPTRLGEHLMLTGASVGIAAAISLPVGIWLGHRGRGGALAVNLSGALRAVPTFAVLVLLAIGPLGIGDQTTIVALVIFGVAPLVANSYVGMREVDAGAREAARGMGMSGWQLLTRVELPLALPLIMLGVRLAAVQVLATATIAALIGGGGLGRFVVDGLAQHDQPKVVGGAFLVAVLALAVDGLLFGLTRLLTPAGATARRGAGRRAGRRGAARPAGSTVGGGATSVADAVLASTSTSPATAPTEGSDQ</sequence>
<organism evidence="9 10">
    <name type="scientific">Pseudofrankia asymbiotica</name>
    <dbReference type="NCBI Taxonomy" id="1834516"/>
    <lineage>
        <taxon>Bacteria</taxon>
        <taxon>Bacillati</taxon>
        <taxon>Actinomycetota</taxon>
        <taxon>Actinomycetes</taxon>
        <taxon>Frankiales</taxon>
        <taxon>Frankiaceae</taxon>
        <taxon>Pseudofrankia</taxon>
    </lineage>
</organism>
<feature type="transmembrane region" description="Helical" evidence="6">
    <location>
        <begin position="159"/>
        <end position="178"/>
    </location>
</feature>
<keyword evidence="3 6" id="KW-0812">Transmembrane</keyword>
<comment type="subcellular location">
    <subcellularLocation>
        <location evidence="6">Cell membrane</location>
        <topology evidence="6">Multi-pass membrane protein</topology>
    </subcellularLocation>
    <subcellularLocation>
        <location evidence="1">Membrane</location>
        <topology evidence="1">Multi-pass membrane protein</topology>
    </subcellularLocation>
</comment>
<comment type="similarity">
    <text evidence="6">Belongs to the binding-protein-dependent transport system permease family.</text>
</comment>
<evidence type="ECO:0000256" key="7">
    <source>
        <dbReference type="SAM" id="MobiDB-lite"/>
    </source>
</evidence>
<dbReference type="RefSeq" id="WP_076816633.1">
    <property type="nucleotide sequence ID" value="NZ_MOMC01000023.1"/>
</dbReference>
<feature type="domain" description="ABC transmembrane type-1" evidence="8">
    <location>
        <begin position="27"/>
        <end position="207"/>
    </location>
</feature>
<dbReference type="Proteomes" id="UP000188929">
    <property type="component" value="Unassembled WGS sequence"/>
</dbReference>
<dbReference type="CDD" id="cd06261">
    <property type="entry name" value="TM_PBP2"/>
    <property type="match status" value="1"/>
</dbReference>
<dbReference type="Pfam" id="PF00528">
    <property type="entry name" value="BPD_transp_1"/>
    <property type="match status" value="1"/>
</dbReference>
<dbReference type="GO" id="GO:0055085">
    <property type="term" value="P:transmembrane transport"/>
    <property type="evidence" value="ECO:0007669"/>
    <property type="project" value="InterPro"/>
</dbReference>
<accession>A0A1V2IE50</accession>
<dbReference type="Gene3D" id="1.10.3720.10">
    <property type="entry name" value="MetI-like"/>
    <property type="match status" value="1"/>
</dbReference>
<dbReference type="STRING" id="1834516.BL253_12435"/>
<dbReference type="PANTHER" id="PTHR30177">
    <property type="entry name" value="GLYCINE BETAINE/L-PROLINE TRANSPORT SYSTEM PERMEASE PROTEIN PROW"/>
    <property type="match status" value="1"/>
</dbReference>
<evidence type="ECO:0000259" key="8">
    <source>
        <dbReference type="PROSITE" id="PS50928"/>
    </source>
</evidence>
<dbReference type="SUPFAM" id="SSF161098">
    <property type="entry name" value="MetI-like"/>
    <property type="match status" value="1"/>
</dbReference>
<reference evidence="10" key="1">
    <citation type="submission" date="2016-10" db="EMBL/GenBank/DDBJ databases">
        <title>Frankia sp. NRRL B-16386 Genome sequencing.</title>
        <authorList>
            <person name="Ghodhbane-Gtari F."/>
            <person name="Swanson E."/>
            <person name="Gueddou A."/>
            <person name="Hezbri K."/>
            <person name="Ktari K."/>
            <person name="Nouioui I."/>
            <person name="Morris K."/>
            <person name="Simpson S."/>
            <person name="Abebe-Akele F."/>
            <person name="Thomas K."/>
            <person name="Gtari M."/>
            <person name="Tisa L.S."/>
        </authorList>
    </citation>
    <scope>NUCLEOTIDE SEQUENCE [LARGE SCALE GENOMIC DNA]</scope>
    <source>
        <strain evidence="10">NRRL B-16386</strain>
    </source>
</reference>
<dbReference type="PROSITE" id="PS50928">
    <property type="entry name" value="ABC_TM1"/>
    <property type="match status" value="1"/>
</dbReference>
<evidence type="ECO:0000256" key="5">
    <source>
        <dbReference type="ARBA" id="ARBA00023136"/>
    </source>
</evidence>
<keyword evidence="4 6" id="KW-1133">Transmembrane helix</keyword>
<keyword evidence="5 6" id="KW-0472">Membrane</keyword>
<feature type="transmembrane region" description="Helical" evidence="6">
    <location>
        <begin position="190"/>
        <end position="210"/>
    </location>
</feature>
<evidence type="ECO:0000256" key="1">
    <source>
        <dbReference type="ARBA" id="ARBA00004141"/>
    </source>
</evidence>
<dbReference type="GO" id="GO:0031460">
    <property type="term" value="P:glycine betaine transport"/>
    <property type="evidence" value="ECO:0007669"/>
    <property type="project" value="TreeGrafter"/>
</dbReference>